<evidence type="ECO:0000313" key="2">
    <source>
        <dbReference type="Proteomes" id="UP001054902"/>
    </source>
</evidence>
<keyword evidence="2" id="KW-1185">Reference proteome</keyword>
<protein>
    <submittedName>
        <fullName evidence="1">Uncharacterized protein</fullName>
    </submittedName>
</protein>
<dbReference type="AlphaFoldDB" id="A0AAD3CNR6"/>
<name>A0AAD3CNR6_9STRA</name>
<dbReference type="EMBL" id="BLLK01000027">
    <property type="protein sequence ID" value="GFH48460.1"/>
    <property type="molecule type" value="Genomic_DNA"/>
</dbReference>
<reference evidence="1 2" key="1">
    <citation type="journal article" date="2021" name="Sci. Rep.">
        <title>The genome of the diatom Chaetoceros tenuissimus carries an ancient integrated fragment of an extant virus.</title>
        <authorList>
            <person name="Hongo Y."/>
            <person name="Kimura K."/>
            <person name="Takaki Y."/>
            <person name="Yoshida Y."/>
            <person name="Baba S."/>
            <person name="Kobayashi G."/>
            <person name="Nagasaki K."/>
            <person name="Hano T."/>
            <person name="Tomaru Y."/>
        </authorList>
    </citation>
    <scope>NUCLEOTIDE SEQUENCE [LARGE SCALE GENOMIC DNA]</scope>
    <source>
        <strain evidence="1 2">NIES-3715</strain>
    </source>
</reference>
<evidence type="ECO:0000313" key="1">
    <source>
        <dbReference type="EMBL" id="GFH48460.1"/>
    </source>
</evidence>
<sequence length="344" mass="38775">MTTSAEDLSDDIWIKIFQYTHHNIIGDKSVEDPASISRLFAVAPYVSKQLHRICNSYAKIISFQVEHGTIGNLSSLPLIEWMCKCQVKICSFNATSYHDINSLWLRIIVHMLICCDTTDLKSFTLKCSFSLEGSDKLGTLQDAELAGISLESMHLSDFMDELEHQALLANTLGEQAPNLESLSLIVQDNTFHTLYLGKFQSSLKELELFAYEGEFDSFHYSEHHNVKDMIENMTALTKLTLTGEFRGSMTINSESLEEINIRGMSKHSDFVVESCVCPKLKLFACAWDNEHSVIIGLEAVNPLDDFDLEFEDDVADIVVGTKAFHGLDVPKDCIVSLLRKRFLL</sequence>
<organism evidence="1 2">
    <name type="scientific">Chaetoceros tenuissimus</name>
    <dbReference type="NCBI Taxonomy" id="426638"/>
    <lineage>
        <taxon>Eukaryota</taxon>
        <taxon>Sar</taxon>
        <taxon>Stramenopiles</taxon>
        <taxon>Ochrophyta</taxon>
        <taxon>Bacillariophyta</taxon>
        <taxon>Coscinodiscophyceae</taxon>
        <taxon>Chaetocerotophycidae</taxon>
        <taxon>Chaetocerotales</taxon>
        <taxon>Chaetocerotaceae</taxon>
        <taxon>Chaetoceros</taxon>
    </lineage>
</organism>
<accession>A0AAD3CNR6</accession>
<proteinExistence type="predicted"/>
<gene>
    <name evidence="1" type="ORF">CTEN210_04936</name>
</gene>
<dbReference type="Proteomes" id="UP001054902">
    <property type="component" value="Unassembled WGS sequence"/>
</dbReference>
<comment type="caution">
    <text evidence="1">The sequence shown here is derived from an EMBL/GenBank/DDBJ whole genome shotgun (WGS) entry which is preliminary data.</text>
</comment>